<reference evidence="2" key="1">
    <citation type="submission" date="2022-10" db="EMBL/GenBank/DDBJ databases">
        <authorList>
            <person name="Chen Y."/>
            <person name="Dougan E. K."/>
            <person name="Chan C."/>
            <person name="Rhodes N."/>
            <person name="Thang M."/>
        </authorList>
    </citation>
    <scope>NUCLEOTIDE SEQUENCE</scope>
</reference>
<evidence type="ECO:0000313" key="5">
    <source>
        <dbReference type="Proteomes" id="UP001152797"/>
    </source>
</evidence>
<gene>
    <name evidence="2" type="ORF">C1SCF055_LOCUS8480</name>
</gene>
<proteinExistence type="predicted"/>
<dbReference type="AlphaFoldDB" id="A0A9P1FNJ7"/>
<sequence>ALDDGKALTSTCEDSMTKTPSAVSEDQDDLLPSIGSFGHPELCAPPCVYFAWGPCAKGAYCGFCHMAHREPIGKLDKRQRKIFQKLEEVEMITLVLPHLKERAKQLELCEEIEVVLGCLTEHLSRGFRGCNNFMLTERKAEKLSYVLRQMPFQGLISLILAREDFDASFLETLTIAAAKLRARAPRTVGGEKSKRDDLHWL</sequence>
<dbReference type="EMBL" id="CAMXCT020000570">
    <property type="protein sequence ID" value="CAL1133992.1"/>
    <property type="molecule type" value="Genomic_DNA"/>
</dbReference>
<accession>A0A9P1FNJ7</accession>
<evidence type="ECO:0000256" key="1">
    <source>
        <dbReference type="SAM" id="MobiDB-lite"/>
    </source>
</evidence>
<protein>
    <submittedName>
        <fullName evidence="4">Electron-transferring-flavoprotein dehydrogenase (Peptide-methionine (S)-S-oxide reductase)</fullName>
    </submittedName>
</protein>
<name>A0A9P1FNJ7_9DINO</name>
<dbReference type="Proteomes" id="UP001152797">
    <property type="component" value="Unassembled WGS sequence"/>
</dbReference>
<feature type="non-terminal residue" evidence="2">
    <location>
        <position position="1"/>
    </location>
</feature>
<comment type="caution">
    <text evidence="2">The sequence shown here is derived from an EMBL/GenBank/DDBJ whole genome shotgun (WGS) entry which is preliminary data.</text>
</comment>
<reference evidence="3" key="2">
    <citation type="submission" date="2024-04" db="EMBL/GenBank/DDBJ databases">
        <authorList>
            <person name="Chen Y."/>
            <person name="Shah S."/>
            <person name="Dougan E. K."/>
            <person name="Thang M."/>
            <person name="Chan C."/>
        </authorList>
    </citation>
    <scope>NUCLEOTIDE SEQUENCE [LARGE SCALE GENOMIC DNA]</scope>
</reference>
<dbReference type="EMBL" id="CAMXCT010000570">
    <property type="protein sequence ID" value="CAI3980617.1"/>
    <property type="molecule type" value="Genomic_DNA"/>
</dbReference>
<evidence type="ECO:0000313" key="4">
    <source>
        <dbReference type="EMBL" id="CAL4767929.1"/>
    </source>
</evidence>
<feature type="region of interest" description="Disordered" evidence="1">
    <location>
        <begin position="1"/>
        <end position="26"/>
    </location>
</feature>
<organism evidence="2">
    <name type="scientific">Cladocopium goreaui</name>
    <dbReference type="NCBI Taxonomy" id="2562237"/>
    <lineage>
        <taxon>Eukaryota</taxon>
        <taxon>Sar</taxon>
        <taxon>Alveolata</taxon>
        <taxon>Dinophyceae</taxon>
        <taxon>Suessiales</taxon>
        <taxon>Symbiodiniaceae</taxon>
        <taxon>Cladocopium</taxon>
    </lineage>
</organism>
<dbReference type="EMBL" id="CAMXCT030000570">
    <property type="protein sequence ID" value="CAL4767929.1"/>
    <property type="molecule type" value="Genomic_DNA"/>
</dbReference>
<evidence type="ECO:0000313" key="2">
    <source>
        <dbReference type="EMBL" id="CAI3980617.1"/>
    </source>
</evidence>
<dbReference type="OrthoDB" id="407779at2759"/>
<evidence type="ECO:0000313" key="3">
    <source>
        <dbReference type="EMBL" id="CAL1133992.1"/>
    </source>
</evidence>
<feature type="compositionally biased region" description="Polar residues" evidence="1">
    <location>
        <begin position="8"/>
        <end position="24"/>
    </location>
</feature>
<keyword evidence="5" id="KW-1185">Reference proteome</keyword>